<feature type="region of interest" description="Disordered" evidence="3">
    <location>
        <begin position="584"/>
        <end position="607"/>
    </location>
</feature>
<evidence type="ECO:0000313" key="5">
    <source>
        <dbReference type="EMBL" id="KAI7845018.1"/>
    </source>
</evidence>
<feature type="region of interest" description="Disordered" evidence="3">
    <location>
        <begin position="444"/>
        <end position="471"/>
    </location>
</feature>
<dbReference type="InterPro" id="IPR012935">
    <property type="entry name" value="NuBaID_N"/>
</dbReference>
<feature type="compositionally biased region" description="Low complexity" evidence="3">
    <location>
        <begin position="266"/>
        <end position="279"/>
    </location>
</feature>
<feature type="compositionally biased region" description="Basic and acidic residues" evidence="3">
    <location>
        <begin position="458"/>
        <end position="468"/>
    </location>
</feature>
<feature type="compositionally biased region" description="Low complexity" evidence="3">
    <location>
        <begin position="400"/>
        <end position="422"/>
    </location>
</feature>
<dbReference type="EMBL" id="JADXDR010000022">
    <property type="protein sequence ID" value="KAI7845018.1"/>
    <property type="molecule type" value="Genomic_DNA"/>
</dbReference>
<feature type="region of interest" description="Disordered" evidence="3">
    <location>
        <begin position="498"/>
        <end position="522"/>
    </location>
</feature>
<reference evidence="5" key="1">
    <citation type="submission" date="2020-11" db="EMBL/GenBank/DDBJ databases">
        <title>Chlorella ohadii genome sequencing and assembly.</title>
        <authorList>
            <person name="Murik O."/>
            <person name="Treves H."/>
            <person name="Kedem I."/>
            <person name="Shotland Y."/>
            <person name="Kaplan A."/>
        </authorList>
    </citation>
    <scope>NUCLEOTIDE SEQUENCE</scope>
    <source>
        <strain evidence="5">1</strain>
    </source>
</reference>
<evidence type="ECO:0000313" key="6">
    <source>
        <dbReference type="Proteomes" id="UP001205105"/>
    </source>
</evidence>
<evidence type="ECO:0000256" key="2">
    <source>
        <dbReference type="ARBA" id="ARBA00023242"/>
    </source>
</evidence>
<proteinExistence type="predicted"/>
<dbReference type="GO" id="GO:0005634">
    <property type="term" value="C:nucleus"/>
    <property type="evidence" value="ECO:0007669"/>
    <property type="project" value="UniProtKB-SubCell"/>
</dbReference>
<comment type="caution">
    <text evidence="5">The sequence shown here is derived from an EMBL/GenBank/DDBJ whole genome shotgun (WGS) entry which is preliminary data.</text>
</comment>
<dbReference type="GO" id="GO:0008270">
    <property type="term" value="F:zinc ion binding"/>
    <property type="evidence" value="ECO:0007669"/>
    <property type="project" value="InterPro"/>
</dbReference>
<evidence type="ECO:0000259" key="4">
    <source>
        <dbReference type="Pfam" id="PF07967"/>
    </source>
</evidence>
<feature type="region of interest" description="Disordered" evidence="3">
    <location>
        <begin position="369"/>
        <end position="422"/>
    </location>
</feature>
<feature type="domain" description="C3HC-type" evidence="4">
    <location>
        <begin position="51"/>
        <end position="171"/>
    </location>
</feature>
<evidence type="ECO:0000256" key="3">
    <source>
        <dbReference type="SAM" id="MobiDB-lite"/>
    </source>
</evidence>
<comment type="subcellular location">
    <subcellularLocation>
        <location evidence="1">Nucleus</location>
    </subcellularLocation>
</comment>
<dbReference type="Pfam" id="PF07967">
    <property type="entry name" value="zf-C3HC"/>
    <property type="match status" value="1"/>
</dbReference>
<sequence>MADDGTPSGTRERMQRALAGLLYLPHLQAQRDEPSLPVAAAPAPGAAKGRPWDRGDLFRRLATFKSGTWFCKPAAIGPVECARRGWTNTGPDMLTCEFCRAKLSCLIPPDLLTEEAAAAGAAHAARLGEAHDAACPWRTGSSSLSLLQFPPLTQDAVRRDFDARCAALQRLACLPPMAAEPYAALAAASSQQQLEGLLLHGPEQQQQPQQQAQQQQGQPAAGDGVQASLSEGTAVLGGTAFDARARMLALCGWDLKLMTAAPPLAAADAGQQQQQQQQQRGEEEAGLPAVVGPESAALQCSLCSAKAGLWTFFPQCKPVVLQPPARRRGGTGTLASPTAAVAKAAVSRNVAADIATTIAGGTMQAAPSAAAAPFGSGTQQAPAFGAQPQANGGGEGSTAGGTATTTGDADQQPAAAPAPFGSGSSAGMPVFGFAALQSAKPEVPAGAAGGAANGSHAQVDRGQKRKQPDFSWSAIMAEIDAKAAAEKREKAAAAGSGSGANAAAAAGGAAGPAAGRGAPPSRQQRLAAAGVAAAKYASVEAAPLDPLALHRTFCPWVNATQAGDKEGRCGWRWCLRQLAAAAAPAAPDASGPAEEEGEGGGRDWDPAQLLRSVLNKVDVHK</sequence>
<feature type="region of interest" description="Disordered" evidence="3">
    <location>
        <begin position="202"/>
        <end position="225"/>
    </location>
</feature>
<protein>
    <recommendedName>
        <fullName evidence="4">C3HC-type domain-containing protein</fullName>
    </recommendedName>
</protein>
<name>A0AAD5DYM2_9CHLO</name>
<keyword evidence="6" id="KW-1185">Reference proteome</keyword>
<gene>
    <name evidence="5" type="ORF">COHA_001384</name>
</gene>
<feature type="region of interest" description="Disordered" evidence="3">
    <location>
        <begin position="266"/>
        <end position="287"/>
    </location>
</feature>
<accession>A0AAD5DYM2</accession>
<dbReference type="AlphaFoldDB" id="A0AAD5DYM2"/>
<feature type="compositionally biased region" description="Low complexity" evidence="3">
    <location>
        <begin position="369"/>
        <end position="390"/>
    </location>
</feature>
<evidence type="ECO:0000256" key="1">
    <source>
        <dbReference type="ARBA" id="ARBA00004123"/>
    </source>
</evidence>
<keyword evidence="2" id="KW-0539">Nucleus</keyword>
<organism evidence="5 6">
    <name type="scientific">Chlorella ohadii</name>
    <dbReference type="NCBI Taxonomy" id="2649997"/>
    <lineage>
        <taxon>Eukaryota</taxon>
        <taxon>Viridiplantae</taxon>
        <taxon>Chlorophyta</taxon>
        <taxon>core chlorophytes</taxon>
        <taxon>Trebouxiophyceae</taxon>
        <taxon>Chlorellales</taxon>
        <taxon>Chlorellaceae</taxon>
        <taxon>Chlorella clade</taxon>
        <taxon>Chlorella</taxon>
    </lineage>
</organism>
<dbReference type="Proteomes" id="UP001205105">
    <property type="component" value="Unassembled WGS sequence"/>
</dbReference>
<dbReference type="PANTHER" id="PTHR15835:SF6">
    <property type="entry name" value="ZINC FINGER C3HC-TYPE PROTEIN 1"/>
    <property type="match status" value="1"/>
</dbReference>
<dbReference type="PANTHER" id="PTHR15835">
    <property type="entry name" value="NUCLEAR-INTERACTING PARTNER OF ALK"/>
    <property type="match status" value="1"/>
</dbReference>